<dbReference type="InterPro" id="IPR036390">
    <property type="entry name" value="WH_DNA-bd_sf"/>
</dbReference>
<organism evidence="6 7">
    <name type="scientific">Skermanella aerolata</name>
    <dbReference type="NCBI Taxonomy" id="393310"/>
    <lineage>
        <taxon>Bacteria</taxon>
        <taxon>Pseudomonadati</taxon>
        <taxon>Pseudomonadota</taxon>
        <taxon>Alphaproteobacteria</taxon>
        <taxon>Rhodospirillales</taxon>
        <taxon>Azospirillaceae</taxon>
        <taxon>Skermanella</taxon>
    </lineage>
</organism>
<dbReference type="GO" id="GO:0003700">
    <property type="term" value="F:DNA-binding transcription factor activity"/>
    <property type="evidence" value="ECO:0007669"/>
    <property type="project" value="TreeGrafter"/>
</dbReference>
<dbReference type="Pfam" id="PF09339">
    <property type="entry name" value="HTH_IclR"/>
    <property type="match status" value="1"/>
</dbReference>
<keyword evidence="3" id="KW-0804">Transcription</keyword>
<name>A0A512DPF4_9PROT</name>
<dbReference type="InterPro" id="IPR014757">
    <property type="entry name" value="Tscrpt_reg_IclR_C"/>
</dbReference>
<evidence type="ECO:0000256" key="3">
    <source>
        <dbReference type="ARBA" id="ARBA00023163"/>
    </source>
</evidence>
<evidence type="ECO:0000256" key="1">
    <source>
        <dbReference type="ARBA" id="ARBA00023015"/>
    </source>
</evidence>
<evidence type="ECO:0000259" key="5">
    <source>
        <dbReference type="PROSITE" id="PS51078"/>
    </source>
</evidence>
<dbReference type="RefSeq" id="WP_052830980.1">
    <property type="nucleotide sequence ID" value="NZ_BJYZ01000009.1"/>
</dbReference>
<feature type="domain" description="IclR-ED" evidence="5">
    <location>
        <begin position="71"/>
        <end position="247"/>
    </location>
</feature>
<dbReference type="GO" id="GO:0003677">
    <property type="term" value="F:DNA binding"/>
    <property type="evidence" value="ECO:0007669"/>
    <property type="project" value="UniProtKB-KW"/>
</dbReference>
<dbReference type="InterPro" id="IPR029016">
    <property type="entry name" value="GAF-like_dom_sf"/>
</dbReference>
<dbReference type="InterPro" id="IPR036388">
    <property type="entry name" value="WH-like_DNA-bd_sf"/>
</dbReference>
<proteinExistence type="predicted"/>
<dbReference type="InterPro" id="IPR005471">
    <property type="entry name" value="Tscrpt_reg_IclR_N"/>
</dbReference>
<reference evidence="6 7" key="1">
    <citation type="submission" date="2019-07" db="EMBL/GenBank/DDBJ databases">
        <title>Whole genome shotgun sequence of Skermanella aerolata NBRC 106429.</title>
        <authorList>
            <person name="Hosoyama A."/>
            <person name="Uohara A."/>
            <person name="Ohji S."/>
            <person name="Ichikawa N."/>
        </authorList>
    </citation>
    <scope>NUCLEOTIDE SEQUENCE [LARGE SCALE GENOMIC DNA]</scope>
    <source>
        <strain evidence="6 7">NBRC 106429</strain>
    </source>
</reference>
<sequence>MTGLSSSTNAERAASVLLVLGEAGSEGLALKDIAGRMGEQKPAVHRTLMALAKHGFVEQSQNRGNYRLGPSIYALACRQNTAAEKVRKWRPALMALAERLGHCIYLMERAGTDAVVLDMQMGTAPIQALTNGVGGRLPMGLGPGSASILAMQDAGTRDFILKANIDRFVQRNVDLDMVHRMVGRAVETGYGLDLGEIIPGCGGIAVPIRERGGGTTTAISTAMPLSFLSPENIELVLREIRAVIAAG</sequence>
<gene>
    <name evidence="6" type="ORF">SAE02_25130</name>
</gene>
<comment type="caution">
    <text evidence="6">The sequence shown here is derived from an EMBL/GenBank/DDBJ whole genome shotgun (WGS) entry which is preliminary data.</text>
</comment>
<dbReference type="SUPFAM" id="SSF55781">
    <property type="entry name" value="GAF domain-like"/>
    <property type="match status" value="1"/>
</dbReference>
<evidence type="ECO:0000313" key="6">
    <source>
        <dbReference type="EMBL" id="GEO38365.1"/>
    </source>
</evidence>
<dbReference type="Pfam" id="PF01614">
    <property type="entry name" value="IclR_C"/>
    <property type="match status" value="1"/>
</dbReference>
<evidence type="ECO:0000256" key="2">
    <source>
        <dbReference type="ARBA" id="ARBA00023125"/>
    </source>
</evidence>
<dbReference type="Gene3D" id="3.30.450.40">
    <property type="match status" value="1"/>
</dbReference>
<protein>
    <submittedName>
        <fullName evidence="6">IclR family transcriptional regulator</fullName>
    </submittedName>
</protein>
<dbReference type="GO" id="GO:0045892">
    <property type="term" value="P:negative regulation of DNA-templated transcription"/>
    <property type="evidence" value="ECO:0007669"/>
    <property type="project" value="TreeGrafter"/>
</dbReference>
<dbReference type="AlphaFoldDB" id="A0A512DPF4"/>
<dbReference type="InterPro" id="IPR050707">
    <property type="entry name" value="HTH_MetabolicPath_Reg"/>
</dbReference>
<dbReference type="EMBL" id="BJYZ01000009">
    <property type="protein sequence ID" value="GEO38365.1"/>
    <property type="molecule type" value="Genomic_DNA"/>
</dbReference>
<evidence type="ECO:0000313" key="7">
    <source>
        <dbReference type="Proteomes" id="UP000321523"/>
    </source>
</evidence>
<evidence type="ECO:0000259" key="4">
    <source>
        <dbReference type="PROSITE" id="PS51077"/>
    </source>
</evidence>
<keyword evidence="7" id="KW-1185">Reference proteome</keyword>
<dbReference type="SUPFAM" id="SSF46785">
    <property type="entry name" value="Winged helix' DNA-binding domain"/>
    <property type="match status" value="1"/>
</dbReference>
<dbReference type="OrthoDB" id="9807558at2"/>
<feature type="domain" description="HTH iclR-type" evidence="4">
    <location>
        <begin position="7"/>
        <end position="70"/>
    </location>
</feature>
<keyword evidence="2" id="KW-0238">DNA-binding</keyword>
<dbReference type="SMART" id="SM00346">
    <property type="entry name" value="HTH_ICLR"/>
    <property type="match status" value="1"/>
</dbReference>
<dbReference type="PROSITE" id="PS51077">
    <property type="entry name" value="HTH_ICLR"/>
    <property type="match status" value="1"/>
</dbReference>
<keyword evidence="1" id="KW-0805">Transcription regulation</keyword>
<dbReference type="Proteomes" id="UP000321523">
    <property type="component" value="Unassembled WGS sequence"/>
</dbReference>
<accession>A0A512DPF4</accession>
<dbReference type="PANTHER" id="PTHR30136">
    <property type="entry name" value="HELIX-TURN-HELIX TRANSCRIPTIONAL REGULATOR, ICLR FAMILY"/>
    <property type="match status" value="1"/>
</dbReference>
<dbReference type="PANTHER" id="PTHR30136:SF24">
    <property type="entry name" value="HTH-TYPE TRANSCRIPTIONAL REPRESSOR ALLR"/>
    <property type="match status" value="1"/>
</dbReference>
<dbReference type="PROSITE" id="PS51078">
    <property type="entry name" value="ICLR_ED"/>
    <property type="match status" value="1"/>
</dbReference>
<dbReference type="Gene3D" id="1.10.10.10">
    <property type="entry name" value="Winged helix-like DNA-binding domain superfamily/Winged helix DNA-binding domain"/>
    <property type="match status" value="1"/>
</dbReference>